<organism evidence="1 2">
    <name type="scientific">Peronosclerospora sorghi</name>
    <dbReference type="NCBI Taxonomy" id="230839"/>
    <lineage>
        <taxon>Eukaryota</taxon>
        <taxon>Sar</taxon>
        <taxon>Stramenopiles</taxon>
        <taxon>Oomycota</taxon>
        <taxon>Peronosporomycetes</taxon>
        <taxon>Peronosporales</taxon>
        <taxon>Peronosporaceae</taxon>
        <taxon>Peronosclerospora</taxon>
    </lineage>
</organism>
<accession>A0ACC0WA44</accession>
<dbReference type="Proteomes" id="UP001163321">
    <property type="component" value="Chromosome 3"/>
</dbReference>
<evidence type="ECO:0000313" key="2">
    <source>
        <dbReference type="Proteomes" id="UP001163321"/>
    </source>
</evidence>
<evidence type="ECO:0000313" key="1">
    <source>
        <dbReference type="EMBL" id="KAI9915622.1"/>
    </source>
</evidence>
<name>A0ACC0WA44_9STRA</name>
<comment type="caution">
    <text evidence="1">The sequence shown here is derived from an EMBL/GenBank/DDBJ whole genome shotgun (WGS) entry which is preliminary data.</text>
</comment>
<protein>
    <submittedName>
        <fullName evidence="1">Uncharacterized protein</fullName>
    </submittedName>
</protein>
<proteinExistence type="predicted"/>
<keyword evidence="2" id="KW-1185">Reference proteome</keyword>
<dbReference type="EMBL" id="CM047582">
    <property type="protein sequence ID" value="KAI9915622.1"/>
    <property type="molecule type" value="Genomic_DNA"/>
</dbReference>
<sequence length="326" mass="35456">MSSHLSVILHFSATFPPRPPPSYQREKQIDVLVYLSAQLIARSQAGKSPRSPCTVFFILCVLHTIMADQVDPTTGVESQASSSPQWSEHNAPNGRKYYYNAVTGESTWERPAELSVSAATQAELPRTGVPQQQQPMTAAGFQQPHQHLGGQGPQAAAYEGYPQTYAQPMQYPPPYGGSGYMYPFPQAYSYPPQIVGPGPPIQTTESGQGPPGCNLFVFHIPNDMTNQDLFNYFATFGNVISARIMVEKETGRSRGFGFVSYDNAPSAEAAIKGMNGFQVGRKRLKVQHKKEKNQGPMYGDMPGHMDSNATEMATQGAGATTLPSGN</sequence>
<gene>
    <name evidence="1" type="ORF">PsorP6_008209</name>
</gene>
<reference evidence="1 2" key="1">
    <citation type="journal article" date="2022" name="bioRxiv">
        <title>The genome of the oomycete Peronosclerospora sorghi, a cosmopolitan pathogen of maize and sorghum, is inflated with dispersed pseudogenes.</title>
        <authorList>
            <person name="Fletcher K."/>
            <person name="Martin F."/>
            <person name="Isakeit T."/>
            <person name="Cavanaugh K."/>
            <person name="Magill C."/>
            <person name="Michelmore R."/>
        </authorList>
    </citation>
    <scope>NUCLEOTIDE SEQUENCE [LARGE SCALE GENOMIC DNA]</scope>
    <source>
        <strain evidence="1">P6</strain>
    </source>
</reference>